<gene>
    <name evidence="9" type="ORF">GFB49_12635</name>
</gene>
<dbReference type="InterPro" id="IPR047641">
    <property type="entry name" value="ABC_transpr_MalK/UgpC-like"/>
</dbReference>
<dbReference type="Proteomes" id="UP000444174">
    <property type="component" value="Unassembled WGS sequence"/>
</dbReference>
<dbReference type="SUPFAM" id="SSF52540">
    <property type="entry name" value="P-loop containing nucleoside triphosphate hydrolases"/>
    <property type="match status" value="1"/>
</dbReference>
<dbReference type="EMBL" id="WIBF01000007">
    <property type="protein sequence ID" value="MQQ09306.1"/>
    <property type="molecule type" value="Genomic_DNA"/>
</dbReference>
<keyword evidence="10" id="KW-1185">Reference proteome</keyword>
<dbReference type="PANTHER" id="PTHR43875:SF15">
    <property type="entry name" value="TREHALOSE IMPORT ATP-BINDING PROTEIN SUGC"/>
    <property type="match status" value="1"/>
</dbReference>
<dbReference type="Pfam" id="PF00005">
    <property type="entry name" value="ABC_tran"/>
    <property type="match status" value="1"/>
</dbReference>
<dbReference type="InterPro" id="IPR027417">
    <property type="entry name" value="P-loop_NTPase"/>
</dbReference>
<feature type="domain" description="ABC transporter" evidence="8">
    <location>
        <begin position="4"/>
        <end position="240"/>
    </location>
</feature>
<dbReference type="FunFam" id="3.40.50.300:FF:000042">
    <property type="entry name" value="Maltose/maltodextrin ABC transporter, ATP-binding protein"/>
    <property type="match status" value="1"/>
</dbReference>
<name>A0A843YE17_9RHOB</name>
<keyword evidence="3" id="KW-1003">Cell membrane</keyword>
<keyword evidence="2" id="KW-0813">Transport</keyword>
<keyword evidence="4" id="KW-0547">Nucleotide-binding</keyword>
<evidence type="ECO:0000256" key="1">
    <source>
        <dbReference type="ARBA" id="ARBA00005417"/>
    </source>
</evidence>
<dbReference type="InterPro" id="IPR017871">
    <property type="entry name" value="ABC_transporter-like_CS"/>
</dbReference>
<organism evidence="9 10">
    <name type="scientific">Tritonibacter litoralis</name>
    <dbReference type="NCBI Taxonomy" id="2662264"/>
    <lineage>
        <taxon>Bacteria</taxon>
        <taxon>Pseudomonadati</taxon>
        <taxon>Pseudomonadota</taxon>
        <taxon>Alphaproteobacteria</taxon>
        <taxon>Rhodobacterales</taxon>
        <taxon>Paracoccaceae</taxon>
        <taxon>Tritonibacter</taxon>
    </lineage>
</organism>
<accession>A0A843YE17</accession>
<reference evidence="9 10" key="1">
    <citation type="submission" date="2019-10" db="EMBL/GenBank/DDBJ databases">
        <title>Epibacterium sp. nov., isolated from seawater.</title>
        <authorList>
            <person name="Zhang X."/>
            <person name="Li N."/>
        </authorList>
    </citation>
    <scope>NUCLEOTIDE SEQUENCE [LARGE SCALE GENOMIC DNA]</scope>
    <source>
        <strain evidence="9 10">SM1979</strain>
    </source>
</reference>
<evidence type="ECO:0000256" key="5">
    <source>
        <dbReference type="ARBA" id="ARBA00022840"/>
    </source>
</evidence>
<dbReference type="GO" id="GO:0055052">
    <property type="term" value="C:ATP-binding cassette (ABC) transporter complex, substrate-binding subunit-containing"/>
    <property type="evidence" value="ECO:0007669"/>
    <property type="project" value="TreeGrafter"/>
</dbReference>
<evidence type="ECO:0000256" key="7">
    <source>
        <dbReference type="ARBA" id="ARBA00023136"/>
    </source>
</evidence>
<evidence type="ECO:0000259" key="8">
    <source>
        <dbReference type="PROSITE" id="PS50893"/>
    </source>
</evidence>
<evidence type="ECO:0000256" key="6">
    <source>
        <dbReference type="ARBA" id="ARBA00022967"/>
    </source>
</evidence>
<dbReference type="PROSITE" id="PS50893">
    <property type="entry name" value="ABC_TRANSPORTER_2"/>
    <property type="match status" value="1"/>
</dbReference>
<evidence type="ECO:0000313" key="9">
    <source>
        <dbReference type="EMBL" id="MQQ09306.1"/>
    </source>
</evidence>
<dbReference type="GO" id="GO:0005524">
    <property type="term" value="F:ATP binding"/>
    <property type="evidence" value="ECO:0007669"/>
    <property type="project" value="UniProtKB-KW"/>
</dbReference>
<dbReference type="PANTHER" id="PTHR43875">
    <property type="entry name" value="MALTODEXTRIN IMPORT ATP-BINDING PROTEIN MSMX"/>
    <property type="match status" value="1"/>
</dbReference>
<dbReference type="GO" id="GO:0016887">
    <property type="term" value="F:ATP hydrolysis activity"/>
    <property type="evidence" value="ECO:0007669"/>
    <property type="project" value="InterPro"/>
</dbReference>
<sequence length="342" mass="37016">MAKLTFENIGKSFDGVPALSDISTTIKDGEFVALLGPSGCGKSTLLRLMAGFDLPTTGQIRIGSDVVADAGTGRSVPPEARNIGFVFQSYALWPHMSVRRNISYPLEVRGLPRADRDAQVDAALEATALTPYGDRMPSDLSGGQRQRVALARCLVLDPTAVLLDEPLANLDVALRASMQEVFLDFHHRTKATMVYVTHDQSEAMAMADRIAVMDQGRILQIDTPEALYARPRSRFVAEFIGQGAVVPLVDTIENAAMVLGARVAVQSETATPTHACLRPENLTLGENGDLRVTVERATYLGGSYRLTLKTLCDHLLVAETRQRHTAGEQLGLSISNPWAFAA</sequence>
<proteinExistence type="inferred from homology"/>
<evidence type="ECO:0000256" key="2">
    <source>
        <dbReference type="ARBA" id="ARBA00022448"/>
    </source>
</evidence>
<keyword evidence="6" id="KW-1278">Translocase</keyword>
<dbReference type="GO" id="GO:0140359">
    <property type="term" value="F:ABC-type transporter activity"/>
    <property type="evidence" value="ECO:0007669"/>
    <property type="project" value="UniProtKB-ARBA"/>
</dbReference>
<dbReference type="Pfam" id="PF08402">
    <property type="entry name" value="TOBE_2"/>
    <property type="match status" value="1"/>
</dbReference>
<dbReference type="SUPFAM" id="SSF50331">
    <property type="entry name" value="MOP-like"/>
    <property type="match status" value="1"/>
</dbReference>
<comment type="caution">
    <text evidence="9">The sequence shown here is derived from an EMBL/GenBank/DDBJ whole genome shotgun (WGS) entry which is preliminary data.</text>
</comment>
<dbReference type="RefSeq" id="WP_153216246.1">
    <property type="nucleotide sequence ID" value="NZ_WIBF01000007.1"/>
</dbReference>
<dbReference type="InterPro" id="IPR013611">
    <property type="entry name" value="Transp-assoc_OB_typ2"/>
</dbReference>
<dbReference type="InterPro" id="IPR003439">
    <property type="entry name" value="ABC_transporter-like_ATP-bd"/>
</dbReference>
<evidence type="ECO:0000313" key="10">
    <source>
        <dbReference type="Proteomes" id="UP000444174"/>
    </source>
</evidence>
<keyword evidence="7" id="KW-0472">Membrane</keyword>
<dbReference type="AlphaFoldDB" id="A0A843YE17"/>
<comment type="similarity">
    <text evidence="1">Belongs to the ABC transporter superfamily.</text>
</comment>
<dbReference type="InterPro" id="IPR008995">
    <property type="entry name" value="Mo/tungstate-bd_C_term_dom"/>
</dbReference>
<evidence type="ECO:0000256" key="4">
    <source>
        <dbReference type="ARBA" id="ARBA00022741"/>
    </source>
</evidence>
<dbReference type="SMART" id="SM00382">
    <property type="entry name" value="AAA"/>
    <property type="match status" value="1"/>
</dbReference>
<dbReference type="InterPro" id="IPR003593">
    <property type="entry name" value="AAA+_ATPase"/>
</dbReference>
<dbReference type="PROSITE" id="PS00211">
    <property type="entry name" value="ABC_TRANSPORTER_1"/>
    <property type="match status" value="1"/>
</dbReference>
<protein>
    <submittedName>
        <fullName evidence="9">ATP-binding cassette domain-containing protein</fullName>
    </submittedName>
</protein>
<dbReference type="Gene3D" id="3.40.50.300">
    <property type="entry name" value="P-loop containing nucleotide triphosphate hydrolases"/>
    <property type="match status" value="1"/>
</dbReference>
<evidence type="ECO:0000256" key="3">
    <source>
        <dbReference type="ARBA" id="ARBA00022475"/>
    </source>
</evidence>
<keyword evidence="5 9" id="KW-0067">ATP-binding</keyword>